<name>A0A0W4ZT82_PNEC8</name>
<dbReference type="GeneID" id="28935014"/>
<dbReference type="Pfam" id="PF08122">
    <property type="entry name" value="NDUF_B12"/>
    <property type="match status" value="1"/>
</dbReference>
<keyword evidence="8" id="KW-0249">Electron transport</keyword>
<accession>A0A0W4ZT82</accession>
<reference evidence="14" key="1">
    <citation type="journal article" date="2016" name="Nat. Commun.">
        <title>Genome analysis of three Pneumocystis species reveals adaptation mechanisms to life exclusively in mammalian hosts.</title>
        <authorList>
            <person name="Ma L."/>
            <person name="Chen Z."/>
            <person name="Huang D.W."/>
            <person name="Kutty G."/>
            <person name="Ishihara M."/>
            <person name="Wang H."/>
            <person name="Abouelleil A."/>
            <person name="Bishop L."/>
            <person name="Davey E."/>
            <person name="Deng R."/>
            <person name="Deng X."/>
            <person name="Fan L."/>
            <person name="Fantoni G."/>
            <person name="Fitzgerald M."/>
            <person name="Gogineni E."/>
            <person name="Goldberg J.M."/>
            <person name="Handley G."/>
            <person name="Hu X."/>
            <person name="Huber C."/>
            <person name="Jiao X."/>
            <person name="Jones K."/>
            <person name="Levin J.Z."/>
            <person name="Liu Y."/>
            <person name="Macdonald P."/>
            <person name="Melnikov A."/>
            <person name="Raley C."/>
            <person name="Sassi M."/>
            <person name="Sherman B.T."/>
            <person name="Song X."/>
            <person name="Sykes S."/>
            <person name="Tran B."/>
            <person name="Walsh L."/>
            <person name="Xia Y."/>
            <person name="Yang J."/>
            <person name="Young S."/>
            <person name="Zeng Q."/>
            <person name="Zheng X."/>
            <person name="Stephens R."/>
            <person name="Nusbaum C."/>
            <person name="Birren B.W."/>
            <person name="Azadi P."/>
            <person name="Lempicki R.A."/>
            <person name="Cuomo C.A."/>
            <person name="Kovacs J.A."/>
        </authorList>
    </citation>
    <scope>NUCLEOTIDE SEQUENCE [LARGE SCALE GENOMIC DNA]</scope>
    <source>
        <strain evidence="14">B80</strain>
    </source>
</reference>
<keyword evidence="11 12" id="KW-0472">Membrane</keyword>
<keyword evidence="5" id="KW-0679">Respiratory chain</keyword>
<evidence type="ECO:0000256" key="6">
    <source>
        <dbReference type="ARBA" id="ARBA00022692"/>
    </source>
</evidence>
<evidence type="ECO:0000256" key="12">
    <source>
        <dbReference type="SAM" id="Phobius"/>
    </source>
</evidence>
<dbReference type="OrthoDB" id="521512at2759"/>
<dbReference type="GO" id="GO:0022900">
    <property type="term" value="P:electron transport chain"/>
    <property type="evidence" value="ECO:0007669"/>
    <property type="project" value="InterPro"/>
</dbReference>
<evidence type="ECO:0000313" key="14">
    <source>
        <dbReference type="Proteomes" id="UP000054454"/>
    </source>
</evidence>
<keyword evidence="4" id="KW-0813">Transport</keyword>
<proteinExistence type="inferred from homology"/>
<evidence type="ECO:0000256" key="9">
    <source>
        <dbReference type="ARBA" id="ARBA00022989"/>
    </source>
</evidence>
<evidence type="ECO:0000256" key="2">
    <source>
        <dbReference type="ARBA" id="ARBA00004298"/>
    </source>
</evidence>
<comment type="similarity">
    <text evidence="3">Belongs to the complex I NDUFB3 subunit family.</text>
</comment>
<keyword evidence="9 12" id="KW-1133">Transmembrane helix</keyword>
<evidence type="ECO:0000256" key="10">
    <source>
        <dbReference type="ARBA" id="ARBA00023128"/>
    </source>
</evidence>
<dbReference type="VEuPathDB" id="FungiDB:T552_00193"/>
<evidence type="ECO:0000313" key="13">
    <source>
        <dbReference type="EMBL" id="KTW31552.1"/>
    </source>
</evidence>
<comment type="caution">
    <text evidence="13">The sequence shown here is derived from an EMBL/GenBank/DDBJ whole genome shotgun (WGS) entry which is preliminary data.</text>
</comment>
<evidence type="ECO:0000256" key="4">
    <source>
        <dbReference type="ARBA" id="ARBA00022448"/>
    </source>
</evidence>
<gene>
    <name evidence="13" type="ORF">T552_00193</name>
</gene>
<organism evidence="13 14">
    <name type="scientific">Pneumocystis carinii (strain B80)</name>
    <name type="common">Rat pneumocystis pneumonia agent</name>
    <name type="synonym">Pneumocystis carinii f. sp. carinii</name>
    <dbReference type="NCBI Taxonomy" id="1408658"/>
    <lineage>
        <taxon>Eukaryota</taxon>
        <taxon>Fungi</taxon>
        <taxon>Dikarya</taxon>
        <taxon>Ascomycota</taxon>
        <taxon>Taphrinomycotina</taxon>
        <taxon>Pneumocystomycetes</taxon>
        <taxon>Pneumocystaceae</taxon>
        <taxon>Pneumocystis</taxon>
    </lineage>
</organism>
<dbReference type="EMBL" id="LFVZ01000001">
    <property type="protein sequence ID" value="KTW31552.1"/>
    <property type="molecule type" value="Genomic_DNA"/>
</dbReference>
<comment type="subcellular location">
    <subcellularLocation>
        <location evidence="2">Mitochondrion inner membrane</location>
        <topology evidence="2">Single-pass membrane protein</topology>
        <orientation evidence="2">Matrix side</orientation>
    </subcellularLocation>
</comment>
<dbReference type="AlphaFoldDB" id="A0A0W4ZT82"/>
<dbReference type="RefSeq" id="XP_018227668.1">
    <property type="nucleotide sequence ID" value="XM_018368812.1"/>
</dbReference>
<evidence type="ECO:0000256" key="11">
    <source>
        <dbReference type="ARBA" id="ARBA00023136"/>
    </source>
</evidence>
<keyword evidence="10" id="KW-0496">Mitochondrion</keyword>
<sequence length="74" mass="8498">MIPGEKGFDGLFFCVKIADKTIREAWRSQYPFTTVMKINKIFPGLGLGIGVFIIYCCVEKFFEKKSILEKKTNI</sequence>
<evidence type="ECO:0000256" key="8">
    <source>
        <dbReference type="ARBA" id="ARBA00022982"/>
    </source>
</evidence>
<keyword evidence="7" id="KW-0999">Mitochondrion inner membrane</keyword>
<evidence type="ECO:0000256" key="1">
    <source>
        <dbReference type="ARBA" id="ARBA00003195"/>
    </source>
</evidence>
<comment type="function">
    <text evidence="1">Accessory subunit of the mitochondrial membrane respiratory chain NADH dehydrogenase (Complex I), that is believed not to be involved in catalysis. Complex I functions in the transfer of electrons from NADH to the respiratory chain. The immediate electron acceptor for the enzyme is believed to be ubiquinone.</text>
</comment>
<dbReference type="InterPro" id="IPR012576">
    <property type="entry name" value="NDUFB3"/>
</dbReference>
<feature type="transmembrane region" description="Helical" evidence="12">
    <location>
        <begin position="41"/>
        <end position="62"/>
    </location>
</feature>
<evidence type="ECO:0000256" key="3">
    <source>
        <dbReference type="ARBA" id="ARBA00005667"/>
    </source>
</evidence>
<protein>
    <submittedName>
        <fullName evidence="13">Uncharacterized protein</fullName>
    </submittedName>
</protein>
<keyword evidence="14" id="KW-1185">Reference proteome</keyword>
<dbReference type="Proteomes" id="UP000054454">
    <property type="component" value="Unassembled WGS sequence"/>
</dbReference>
<evidence type="ECO:0000256" key="5">
    <source>
        <dbReference type="ARBA" id="ARBA00022660"/>
    </source>
</evidence>
<keyword evidence="6 12" id="KW-0812">Transmembrane</keyword>
<dbReference type="GO" id="GO:0005743">
    <property type="term" value="C:mitochondrial inner membrane"/>
    <property type="evidence" value="ECO:0007669"/>
    <property type="project" value="UniProtKB-SubCell"/>
</dbReference>
<evidence type="ECO:0000256" key="7">
    <source>
        <dbReference type="ARBA" id="ARBA00022792"/>
    </source>
</evidence>